<protein>
    <submittedName>
        <fullName evidence="1">Uncharacterized protein</fullName>
    </submittedName>
</protein>
<sequence>MHKQTRAIANVGTPWSLCEIATDNIMNPKNSFVEILQNLYQTESYKKLVVLRHFQSSLQSFRDDYMELAQVVGFTKDPIFLRQIMPLDQRPKMERYFVNVTRSFLHFAHSGQSLADHCRLLHRRYYDQEGIFSDYQKKIDDTFQDPISHFMKRLRHFCAHIEVPNLKLHTKWTKETGVVIRMIIDKDHLQDRCKDWTTPAREFMNATEEIDVLSVSTDYYNKVTNFYSWFFQRLEEIHKADRDYVHEQERLARRTYGKHLGESLLSVAEQVVTGQMYPDAILTHIPFESVEIGEIINAHADPGERFDAFIKFAEENYGSVDDAYKKKIRDIYIAGATSHNYRL</sequence>
<accession>A0A2M9Y7F4</accession>
<dbReference type="AlphaFoldDB" id="A0A2M9Y7F4"/>
<evidence type="ECO:0000313" key="1">
    <source>
        <dbReference type="EMBL" id="PJZ47487.1"/>
    </source>
</evidence>
<dbReference type="EMBL" id="NPDR01000020">
    <property type="protein sequence ID" value="PJZ47487.1"/>
    <property type="molecule type" value="Genomic_DNA"/>
</dbReference>
<organism evidence="1 2">
    <name type="scientific">Leptospira saintgironsiae</name>
    <dbReference type="NCBI Taxonomy" id="2023183"/>
    <lineage>
        <taxon>Bacteria</taxon>
        <taxon>Pseudomonadati</taxon>
        <taxon>Spirochaetota</taxon>
        <taxon>Spirochaetia</taxon>
        <taxon>Leptospirales</taxon>
        <taxon>Leptospiraceae</taxon>
        <taxon>Leptospira</taxon>
    </lineage>
</organism>
<evidence type="ECO:0000313" key="2">
    <source>
        <dbReference type="Proteomes" id="UP000231926"/>
    </source>
</evidence>
<reference evidence="1 2" key="1">
    <citation type="submission" date="2017-07" db="EMBL/GenBank/DDBJ databases">
        <title>Leptospira spp. isolated from tropical soils.</title>
        <authorList>
            <person name="Thibeaux R."/>
            <person name="Iraola G."/>
            <person name="Ferres I."/>
            <person name="Bierque E."/>
            <person name="Girault D."/>
            <person name="Soupe-Gilbert M.-E."/>
            <person name="Picardeau M."/>
            <person name="Goarant C."/>
        </authorList>
    </citation>
    <scope>NUCLEOTIDE SEQUENCE [LARGE SCALE GENOMIC DNA]</scope>
    <source>
        <strain evidence="1 2">FH4-C-A2</strain>
    </source>
</reference>
<name>A0A2M9Y7F4_9LEPT</name>
<keyword evidence="2" id="KW-1185">Reference proteome</keyword>
<gene>
    <name evidence="1" type="ORF">CH362_18955</name>
</gene>
<proteinExistence type="predicted"/>
<comment type="caution">
    <text evidence="1">The sequence shown here is derived from an EMBL/GenBank/DDBJ whole genome shotgun (WGS) entry which is preliminary data.</text>
</comment>
<dbReference type="Proteomes" id="UP000231926">
    <property type="component" value="Unassembled WGS sequence"/>
</dbReference>